<accession>A0A6I4I8F4</accession>
<evidence type="ECO:0000313" key="2">
    <source>
        <dbReference type="Proteomes" id="UP000434850"/>
    </source>
</evidence>
<reference evidence="1 2" key="1">
    <citation type="submission" date="2019-12" db="EMBL/GenBank/DDBJ databases">
        <title>Mucilaginibacter sp. HME9299 genome sequencing and assembly.</title>
        <authorList>
            <person name="Kang H."/>
            <person name="Kim H."/>
            <person name="Joh K."/>
        </authorList>
    </citation>
    <scope>NUCLEOTIDE SEQUENCE [LARGE SCALE GENOMIC DNA]</scope>
    <source>
        <strain evidence="1 2">HME9299</strain>
    </source>
</reference>
<gene>
    <name evidence="1" type="ORF">GO816_10350</name>
</gene>
<name>A0A6I4I8F4_9SPHI</name>
<dbReference type="AlphaFoldDB" id="A0A6I4I8F4"/>
<keyword evidence="2" id="KW-1185">Reference proteome</keyword>
<proteinExistence type="predicted"/>
<dbReference type="EMBL" id="WQLA01000003">
    <property type="protein sequence ID" value="MVN91525.1"/>
    <property type="molecule type" value="Genomic_DNA"/>
</dbReference>
<organism evidence="1 2">
    <name type="scientific">Mucilaginibacter aquatilis</name>
    <dbReference type="NCBI Taxonomy" id="1517760"/>
    <lineage>
        <taxon>Bacteria</taxon>
        <taxon>Pseudomonadati</taxon>
        <taxon>Bacteroidota</taxon>
        <taxon>Sphingobacteriia</taxon>
        <taxon>Sphingobacteriales</taxon>
        <taxon>Sphingobacteriaceae</taxon>
        <taxon>Mucilaginibacter</taxon>
    </lineage>
</organism>
<dbReference type="OrthoDB" id="1494827at2"/>
<dbReference type="Proteomes" id="UP000434850">
    <property type="component" value="Unassembled WGS sequence"/>
</dbReference>
<protein>
    <submittedName>
        <fullName evidence="1">Uncharacterized protein</fullName>
    </submittedName>
</protein>
<comment type="caution">
    <text evidence="1">The sequence shown here is derived from an EMBL/GenBank/DDBJ whole genome shotgun (WGS) entry which is preliminary data.</text>
</comment>
<sequence>MFAVIILIPLLVLSIHNGGKLVDIYFTNPRGYKITKAKLLTNYHRKYNNRATYQFTNDGKTVEGSAGSILWESVGEEVTIYFEKITFKTTAF</sequence>
<evidence type="ECO:0000313" key="1">
    <source>
        <dbReference type="EMBL" id="MVN91525.1"/>
    </source>
</evidence>